<gene>
    <name evidence="1" type="ORF">JFN94_26005</name>
</gene>
<dbReference type="CDD" id="cd00093">
    <property type="entry name" value="HTH_XRE"/>
    <property type="match status" value="1"/>
</dbReference>
<dbReference type="InterPro" id="IPR010982">
    <property type="entry name" value="Lambda_DNA-bd_dom_sf"/>
</dbReference>
<dbReference type="Proteomes" id="UP000596205">
    <property type="component" value="Chromosome 2"/>
</dbReference>
<name>A0A7T6VMS2_9BURK</name>
<protein>
    <submittedName>
        <fullName evidence="1">Helix-turn-helix transcriptional regulator</fullName>
    </submittedName>
</protein>
<dbReference type="KEGG" id="bann:JFN94_26005"/>
<organism evidence="1 2">
    <name type="scientific">Burkholderia anthina</name>
    <dbReference type="NCBI Taxonomy" id="179879"/>
    <lineage>
        <taxon>Bacteria</taxon>
        <taxon>Pseudomonadati</taxon>
        <taxon>Pseudomonadota</taxon>
        <taxon>Betaproteobacteria</taxon>
        <taxon>Burkholderiales</taxon>
        <taxon>Burkholderiaceae</taxon>
        <taxon>Burkholderia</taxon>
        <taxon>Burkholderia cepacia complex</taxon>
    </lineage>
</organism>
<dbReference type="EMBL" id="CP066770">
    <property type="protein sequence ID" value="QQK06809.1"/>
    <property type="molecule type" value="Genomic_DNA"/>
</dbReference>
<proteinExistence type="predicted"/>
<evidence type="ECO:0000313" key="2">
    <source>
        <dbReference type="Proteomes" id="UP000596205"/>
    </source>
</evidence>
<sequence>MSELPLLGGAVSGPAFLADDGVARCQSFREAVRLSWANRRVKGMTQRTLGELIGAYPAHVSDYLHGDDKPSRRDLPADRLNAWASVVGNWGVQQWLARQAKLTLMEEVIARRAA</sequence>
<reference evidence="1 2" key="1">
    <citation type="submission" date="2020-12" db="EMBL/GenBank/DDBJ databases">
        <title>Complete genome sequence of Burkholderia anthina BJQ0011.</title>
        <authorList>
            <person name="Xu Y."/>
        </authorList>
    </citation>
    <scope>NUCLEOTIDE SEQUENCE [LARGE SCALE GENOMIC DNA]</scope>
    <source>
        <strain evidence="1 2">BJQ0011</strain>
    </source>
</reference>
<dbReference type="GO" id="GO:0003677">
    <property type="term" value="F:DNA binding"/>
    <property type="evidence" value="ECO:0007669"/>
    <property type="project" value="InterPro"/>
</dbReference>
<evidence type="ECO:0000313" key="1">
    <source>
        <dbReference type="EMBL" id="QQK06809.1"/>
    </source>
</evidence>
<dbReference type="AlphaFoldDB" id="A0A7T6VMS2"/>
<dbReference type="InterPro" id="IPR001387">
    <property type="entry name" value="Cro/C1-type_HTH"/>
</dbReference>
<dbReference type="SUPFAM" id="SSF47413">
    <property type="entry name" value="lambda repressor-like DNA-binding domains"/>
    <property type="match status" value="1"/>
</dbReference>
<accession>A0A7T6VMS2</accession>